<dbReference type="AlphaFoldDB" id="A0AAV1CS95"/>
<keyword evidence="3" id="KW-1185">Reference proteome</keyword>
<dbReference type="PANTHER" id="PTHR33257">
    <property type="entry name" value="OS05G0165500 PROTEIN"/>
    <property type="match status" value="1"/>
</dbReference>
<feature type="compositionally biased region" description="Low complexity" evidence="1">
    <location>
        <begin position="347"/>
        <end position="367"/>
    </location>
</feature>
<dbReference type="EMBL" id="OX459120">
    <property type="protein sequence ID" value="CAI9098489.1"/>
    <property type="molecule type" value="Genomic_DNA"/>
</dbReference>
<proteinExistence type="predicted"/>
<name>A0AAV1CS95_OLDCO</name>
<gene>
    <name evidence="2" type="ORF">OLC1_LOCUS8684</name>
</gene>
<sequence>MEAKTGAEKKQLISLLQGSDAISINRVLAREPSIGLGQSSRIYYRKPEGVPFNWEMQPGTPINRPEEEAIPPLSPPPQVLSLGLPKPCVDHLTDELDHSKAWFWKKIKIIYKDKKTRAQASKESDPNIQDKDYSEGDFVASSFNNTFTASSSSLSSSSSNGNAVESSGVVSGELLEGSFCCSPWNISKILDEGSRKVYYCRIHKAAFAVENDGCLVGKILPRVSSVGHSFRSYYRSSDGIPFKWEMQPGTPMNPPENELIPPPSPPPAVQSLGLTLPNLNDSDEETEKSSRSSKMVKIWFWITNKKMQGTEKVGGIRCLRLDNNATVSGCLVDDDRKCVESNGSIAGGRSCSSSSSISSPSSNVSVPRSNSLVKVSKFRRDFLGGYFCFHPSTL</sequence>
<evidence type="ECO:0000313" key="3">
    <source>
        <dbReference type="Proteomes" id="UP001161247"/>
    </source>
</evidence>
<accession>A0AAV1CS95</accession>
<organism evidence="2 3">
    <name type="scientific">Oldenlandia corymbosa var. corymbosa</name>
    <dbReference type="NCBI Taxonomy" id="529605"/>
    <lineage>
        <taxon>Eukaryota</taxon>
        <taxon>Viridiplantae</taxon>
        <taxon>Streptophyta</taxon>
        <taxon>Embryophyta</taxon>
        <taxon>Tracheophyta</taxon>
        <taxon>Spermatophyta</taxon>
        <taxon>Magnoliopsida</taxon>
        <taxon>eudicotyledons</taxon>
        <taxon>Gunneridae</taxon>
        <taxon>Pentapetalae</taxon>
        <taxon>asterids</taxon>
        <taxon>lamiids</taxon>
        <taxon>Gentianales</taxon>
        <taxon>Rubiaceae</taxon>
        <taxon>Rubioideae</taxon>
        <taxon>Spermacoceae</taxon>
        <taxon>Hedyotis-Oldenlandia complex</taxon>
        <taxon>Oldenlandia</taxon>
    </lineage>
</organism>
<dbReference type="PANTHER" id="PTHR33257:SF6">
    <property type="entry name" value="OXYSTEROL-BINDING 4B-LIKE PROTEIN"/>
    <property type="match status" value="1"/>
</dbReference>
<feature type="region of interest" description="Disordered" evidence="1">
    <location>
        <begin position="343"/>
        <end position="367"/>
    </location>
</feature>
<dbReference type="Proteomes" id="UP001161247">
    <property type="component" value="Chromosome 3"/>
</dbReference>
<protein>
    <submittedName>
        <fullName evidence="2">OLC1v1035148C1</fullName>
    </submittedName>
</protein>
<reference evidence="2" key="1">
    <citation type="submission" date="2023-03" db="EMBL/GenBank/DDBJ databases">
        <authorList>
            <person name="Julca I."/>
        </authorList>
    </citation>
    <scope>NUCLEOTIDE SEQUENCE</scope>
</reference>
<evidence type="ECO:0000256" key="1">
    <source>
        <dbReference type="SAM" id="MobiDB-lite"/>
    </source>
</evidence>
<feature type="region of interest" description="Disordered" evidence="1">
    <location>
        <begin position="262"/>
        <end position="290"/>
    </location>
</feature>
<evidence type="ECO:0000313" key="2">
    <source>
        <dbReference type="EMBL" id="CAI9098489.1"/>
    </source>
</evidence>